<keyword evidence="3" id="KW-0378">Hydrolase</keyword>
<comment type="caution">
    <text evidence="5">The sequence shown here is derived from an EMBL/GenBank/DDBJ whole genome shotgun (WGS) entry which is preliminary data.</text>
</comment>
<evidence type="ECO:0000256" key="3">
    <source>
        <dbReference type="ARBA" id="ARBA00022801"/>
    </source>
</evidence>
<dbReference type="NCBIfam" id="TIGR01543">
    <property type="entry name" value="proheadase_HK97"/>
    <property type="match status" value="1"/>
</dbReference>
<keyword evidence="6" id="KW-1185">Reference proteome</keyword>
<organism evidence="5 6">
    <name type="scientific">Novosphingobium silvae</name>
    <dbReference type="NCBI Taxonomy" id="2692619"/>
    <lineage>
        <taxon>Bacteria</taxon>
        <taxon>Pseudomonadati</taxon>
        <taxon>Pseudomonadota</taxon>
        <taxon>Alphaproteobacteria</taxon>
        <taxon>Sphingomonadales</taxon>
        <taxon>Sphingomonadaceae</taxon>
        <taxon>Novosphingobium</taxon>
    </lineage>
</organism>
<protein>
    <submittedName>
        <fullName evidence="5">HK97 family phage prohead protease</fullName>
    </submittedName>
</protein>
<dbReference type="RefSeq" id="WP_160986047.1">
    <property type="nucleotide sequence ID" value="NZ_WVTD01000007.1"/>
</dbReference>
<sequence>MTITTETRNFTLTNVEVRAKTDDAEGRAQGYAAVFDSDSHDLGGFVERISPGAFKGSLAAAAAGETNIYALWAHRDDSPLGSTGSGKLVLREDAHGLAFDLDTTRFTPAQLDALRDGDLRMSFGFRVIQQQWREDDTGRVERTLLDVDLIEISFVISPAYPSTEAALRSLEVWRSDRTDENKDDIRVTLFKRALSKRFHH</sequence>
<name>A0A7X4GIW6_9SPHN</name>
<dbReference type="InterPro" id="IPR054613">
    <property type="entry name" value="Peptidase_S78_dom"/>
</dbReference>
<gene>
    <name evidence="5" type="ORF">GR702_11630</name>
</gene>
<evidence type="ECO:0000256" key="2">
    <source>
        <dbReference type="ARBA" id="ARBA00022670"/>
    </source>
</evidence>
<dbReference type="Proteomes" id="UP000465810">
    <property type="component" value="Unassembled WGS sequence"/>
</dbReference>
<dbReference type="GO" id="GO:0006508">
    <property type="term" value="P:proteolysis"/>
    <property type="evidence" value="ECO:0007669"/>
    <property type="project" value="UniProtKB-KW"/>
</dbReference>
<dbReference type="InterPro" id="IPR006433">
    <property type="entry name" value="Prohead_protease"/>
</dbReference>
<reference evidence="5 6" key="1">
    <citation type="submission" date="2019-12" db="EMBL/GenBank/DDBJ databases">
        <authorList>
            <person name="Feng G."/>
            <person name="Zhu H."/>
        </authorList>
    </citation>
    <scope>NUCLEOTIDE SEQUENCE [LARGE SCALE GENOMIC DNA]</scope>
    <source>
        <strain evidence="5 6">FGD1</strain>
    </source>
</reference>
<dbReference type="AlphaFoldDB" id="A0A7X4GIW6"/>
<dbReference type="EMBL" id="WVTD01000007">
    <property type="protein sequence ID" value="MYL98414.1"/>
    <property type="molecule type" value="Genomic_DNA"/>
</dbReference>
<evidence type="ECO:0000256" key="1">
    <source>
        <dbReference type="ARBA" id="ARBA00022612"/>
    </source>
</evidence>
<feature type="domain" description="Prohead serine protease" evidence="4">
    <location>
        <begin position="14"/>
        <end position="170"/>
    </location>
</feature>
<keyword evidence="2 5" id="KW-0645">Protease</keyword>
<evidence type="ECO:0000313" key="5">
    <source>
        <dbReference type="EMBL" id="MYL98414.1"/>
    </source>
</evidence>
<evidence type="ECO:0000259" key="4">
    <source>
        <dbReference type="Pfam" id="PF04586"/>
    </source>
</evidence>
<accession>A0A7X4GIW6</accession>
<evidence type="ECO:0000313" key="6">
    <source>
        <dbReference type="Proteomes" id="UP000465810"/>
    </source>
</evidence>
<dbReference type="GO" id="GO:0008233">
    <property type="term" value="F:peptidase activity"/>
    <property type="evidence" value="ECO:0007669"/>
    <property type="project" value="UniProtKB-KW"/>
</dbReference>
<proteinExistence type="predicted"/>
<keyword evidence="1" id="KW-1188">Viral release from host cell</keyword>
<dbReference type="Pfam" id="PF04586">
    <property type="entry name" value="Peptidase_S78"/>
    <property type="match status" value="1"/>
</dbReference>